<keyword evidence="7" id="KW-0732">Signal</keyword>
<proteinExistence type="inferred from homology"/>
<dbReference type="Pfam" id="PF14845">
    <property type="entry name" value="Glycohydro_20b2"/>
    <property type="match status" value="1"/>
</dbReference>
<dbReference type="Gene3D" id="3.20.20.80">
    <property type="entry name" value="Glycosidases"/>
    <property type="match status" value="1"/>
</dbReference>
<reference evidence="10" key="1">
    <citation type="submission" date="2022-05" db="EMBL/GenBank/DDBJ databases">
        <title>The Musa troglodytarum L. genome provides insights into the mechanism of non-climacteric behaviour and enrichment of carotenoids.</title>
        <authorList>
            <person name="Wang J."/>
        </authorList>
    </citation>
    <scope>NUCLEOTIDE SEQUENCE</scope>
    <source>
        <tissue evidence="10">Leaf</tissue>
    </source>
</reference>
<comment type="similarity">
    <text evidence="2">Belongs to the glycosyl hydrolase 20 family.</text>
</comment>
<dbReference type="InterPro" id="IPR029019">
    <property type="entry name" value="HEX_eukaryotic_N"/>
</dbReference>
<evidence type="ECO:0000259" key="9">
    <source>
        <dbReference type="Pfam" id="PF14845"/>
    </source>
</evidence>
<keyword evidence="5" id="KW-0325">Glycoprotein</keyword>
<dbReference type="GO" id="GO:0016020">
    <property type="term" value="C:membrane"/>
    <property type="evidence" value="ECO:0007669"/>
    <property type="project" value="TreeGrafter"/>
</dbReference>
<evidence type="ECO:0000256" key="2">
    <source>
        <dbReference type="ARBA" id="ARBA00006285"/>
    </source>
</evidence>
<dbReference type="SUPFAM" id="SSF55545">
    <property type="entry name" value="beta-N-acetylhexosaminidase-like domain"/>
    <property type="match status" value="1"/>
</dbReference>
<dbReference type="GO" id="GO:0005975">
    <property type="term" value="P:carbohydrate metabolic process"/>
    <property type="evidence" value="ECO:0007669"/>
    <property type="project" value="InterPro"/>
</dbReference>
<keyword evidence="4" id="KW-0378">Hydrolase</keyword>
<accession>A0A9E7FR40</accession>
<dbReference type="PANTHER" id="PTHR22600:SF40">
    <property type="entry name" value="BETA-HEXOSAMINIDASE 1"/>
    <property type="match status" value="1"/>
</dbReference>
<evidence type="ECO:0000256" key="1">
    <source>
        <dbReference type="ARBA" id="ARBA00001231"/>
    </source>
</evidence>
<feature type="signal peptide" evidence="7">
    <location>
        <begin position="1"/>
        <end position="30"/>
    </location>
</feature>
<dbReference type="GO" id="GO:0004563">
    <property type="term" value="F:beta-N-acetylhexosaminidase activity"/>
    <property type="evidence" value="ECO:0007669"/>
    <property type="project" value="UniProtKB-EC"/>
</dbReference>
<feature type="domain" description="Glycoside hydrolase family 20 catalytic" evidence="8">
    <location>
        <begin position="212"/>
        <end position="294"/>
    </location>
</feature>
<dbReference type="InterPro" id="IPR029018">
    <property type="entry name" value="Hex-like_dom2"/>
</dbReference>
<evidence type="ECO:0000256" key="7">
    <source>
        <dbReference type="SAM" id="SignalP"/>
    </source>
</evidence>
<evidence type="ECO:0000313" key="10">
    <source>
        <dbReference type="EMBL" id="URE01381.1"/>
    </source>
</evidence>
<evidence type="ECO:0000256" key="6">
    <source>
        <dbReference type="ARBA" id="ARBA00023295"/>
    </source>
</evidence>
<dbReference type="InterPro" id="IPR015883">
    <property type="entry name" value="Glyco_hydro_20_cat"/>
</dbReference>
<evidence type="ECO:0000256" key="4">
    <source>
        <dbReference type="ARBA" id="ARBA00022801"/>
    </source>
</evidence>
<dbReference type="SUPFAM" id="SSF51445">
    <property type="entry name" value="(Trans)glycosidases"/>
    <property type="match status" value="1"/>
</dbReference>
<dbReference type="EC" id="3.2.1.52" evidence="3"/>
<dbReference type="AlphaFoldDB" id="A0A9E7FR40"/>
<keyword evidence="6" id="KW-0326">Glycosidase</keyword>
<protein>
    <recommendedName>
        <fullName evidence="3">beta-N-acetylhexosaminidase</fullName>
        <ecNumber evidence="3">3.2.1.52</ecNumber>
    </recommendedName>
</protein>
<organism evidence="10 11">
    <name type="scientific">Musa troglodytarum</name>
    <name type="common">fe'i banana</name>
    <dbReference type="NCBI Taxonomy" id="320322"/>
    <lineage>
        <taxon>Eukaryota</taxon>
        <taxon>Viridiplantae</taxon>
        <taxon>Streptophyta</taxon>
        <taxon>Embryophyta</taxon>
        <taxon>Tracheophyta</taxon>
        <taxon>Spermatophyta</taxon>
        <taxon>Magnoliopsida</taxon>
        <taxon>Liliopsida</taxon>
        <taxon>Zingiberales</taxon>
        <taxon>Musaceae</taxon>
        <taxon>Musa</taxon>
    </lineage>
</organism>
<gene>
    <name evidence="10" type="ORF">MUK42_25001</name>
</gene>
<dbReference type="Proteomes" id="UP001055439">
    <property type="component" value="Chromosome 5"/>
</dbReference>
<dbReference type="GO" id="GO:0030203">
    <property type="term" value="P:glycosaminoglycan metabolic process"/>
    <property type="evidence" value="ECO:0007669"/>
    <property type="project" value="TreeGrafter"/>
</dbReference>
<dbReference type="OrthoDB" id="428480at2759"/>
<feature type="chain" id="PRO_5039552119" description="beta-N-acetylhexosaminidase" evidence="7">
    <location>
        <begin position="31"/>
        <end position="346"/>
    </location>
</feature>
<dbReference type="InterPro" id="IPR025705">
    <property type="entry name" value="Beta_hexosaminidase_sua/sub"/>
</dbReference>
<evidence type="ECO:0000256" key="5">
    <source>
        <dbReference type="ARBA" id="ARBA00023180"/>
    </source>
</evidence>
<evidence type="ECO:0000259" key="8">
    <source>
        <dbReference type="Pfam" id="PF00728"/>
    </source>
</evidence>
<dbReference type="Gene3D" id="3.30.379.10">
    <property type="entry name" value="Chitobiase/beta-hexosaminidase domain 2-like"/>
    <property type="match status" value="1"/>
</dbReference>
<feature type="domain" description="Beta-hexosaminidase eukaryotic type N-terminal" evidence="9">
    <location>
        <begin position="50"/>
        <end position="165"/>
    </location>
</feature>
<dbReference type="PANTHER" id="PTHR22600">
    <property type="entry name" value="BETA-HEXOSAMINIDASE"/>
    <property type="match status" value="1"/>
</dbReference>
<dbReference type="InterPro" id="IPR017853">
    <property type="entry name" value="GH"/>
</dbReference>
<sequence>MASKSLDRFALPRFLLLSLAASLLLSPSHGWIPRRRPASSSAADDQLVYLWPLPELFRHGHRTLSVDPDLALDLRIPGGESLALSEAFERYRDLIFTQWERSAHRSYTDYDVNKLTVLVASDDDTLQFGADESYTLSVGGGESFSVVNGAAIEANTVYGALRGLEVSTSWLKLMSLGMLNHDLLDVHHYLLRLPRRGVVDIKDLKLGPGVCPQAVAQGFRCIMSNQGVWYLDHLDVTWENFYNTEPLEGINNATQQKLVLGGEVCMWGEMVDTSNVQQTIWPRAAAAAERLWSPREATSVGNLNTTVLPRLHYFRCLLNHRGVAAAPVTSKPAREPPHGPASCFLQ</sequence>
<name>A0A9E7FR40_9LILI</name>
<dbReference type="EMBL" id="CP097507">
    <property type="protein sequence ID" value="URE01381.1"/>
    <property type="molecule type" value="Genomic_DNA"/>
</dbReference>
<evidence type="ECO:0000313" key="11">
    <source>
        <dbReference type="Proteomes" id="UP001055439"/>
    </source>
</evidence>
<keyword evidence="11" id="KW-1185">Reference proteome</keyword>
<dbReference type="Pfam" id="PF00728">
    <property type="entry name" value="Glyco_hydro_20"/>
    <property type="match status" value="1"/>
</dbReference>
<evidence type="ECO:0000256" key="3">
    <source>
        <dbReference type="ARBA" id="ARBA00012663"/>
    </source>
</evidence>
<comment type="catalytic activity">
    <reaction evidence="1">
        <text>Hydrolysis of terminal non-reducing N-acetyl-D-hexosamine residues in N-acetyl-beta-D-hexosaminides.</text>
        <dbReference type="EC" id="3.2.1.52"/>
    </reaction>
</comment>